<sequence>MPHGPNQKFGQTLRRKRTSVPAIMSTPLSLCGSFRVLCITSIIIAGSLPLPSFEQMDEISATSTRVLPRPRPLSLRVFASGKLPHRVPSPYIAPQPHHLPVFPVYLWTCLLDHFFVQVQSIQRHGKYKGLATFVQ</sequence>
<dbReference type="Proteomes" id="UP000308600">
    <property type="component" value="Unassembled WGS sequence"/>
</dbReference>
<reference evidence="1 2" key="1">
    <citation type="journal article" date="2019" name="Nat. Ecol. Evol.">
        <title>Megaphylogeny resolves global patterns of mushroom evolution.</title>
        <authorList>
            <person name="Varga T."/>
            <person name="Krizsan K."/>
            <person name="Foldi C."/>
            <person name="Dima B."/>
            <person name="Sanchez-Garcia M."/>
            <person name="Sanchez-Ramirez S."/>
            <person name="Szollosi G.J."/>
            <person name="Szarkandi J.G."/>
            <person name="Papp V."/>
            <person name="Albert L."/>
            <person name="Andreopoulos W."/>
            <person name="Angelini C."/>
            <person name="Antonin V."/>
            <person name="Barry K.W."/>
            <person name="Bougher N.L."/>
            <person name="Buchanan P."/>
            <person name="Buyck B."/>
            <person name="Bense V."/>
            <person name="Catcheside P."/>
            <person name="Chovatia M."/>
            <person name="Cooper J."/>
            <person name="Damon W."/>
            <person name="Desjardin D."/>
            <person name="Finy P."/>
            <person name="Geml J."/>
            <person name="Haridas S."/>
            <person name="Hughes K."/>
            <person name="Justo A."/>
            <person name="Karasinski D."/>
            <person name="Kautmanova I."/>
            <person name="Kiss B."/>
            <person name="Kocsube S."/>
            <person name="Kotiranta H."/>
            <person name="LaButti K.M."/>
            <person name="Lechner B.E."/>
            <person name="Liimatainen K."/>
            <person name="Lipzen A."/>
            <person name="Lukacs Z."/>
            <person name="Mihaltcheva S."/>
            <person name="Morgado L.N."/>
            <person name="Niskanen T."/>
            <person name="Noordeloos M.E."/>
            <person name="Ohm R.A."/>
            <person name="Ortiz-Santana B."/>
            <person name="Ovrebo C."/>
            <person name="Racz N."/>
            <person name="Riley R."/>
            <person name="Savchenko A."/>
            <person name="Shiryaev A."/>
            <person name="Soop K."/>
            <person name="Spirin V."/>
            <person name="Szebenyi C."/>
            <person name="Tomsovsky M."/>
            <person name="Tulloss R.E."/>
            <person name="Uehling J."/>
            <person name="Grigoriev I.V."/>
            <person name="Vagvolgyi C."/>
            <person name="Papp T."/>
            <person name="Martin F.M."/>
            <person name="Miettinen O."/>
            <person name="Hibbett D.S."/>
            <person name="Nagy L.G."/>
        </authorList>
    </citation>
    <scope>NUCLEOTIDE SEQUENCE [LARGE SCALE GENOMIC DNA]</scope>
    <source>
        <strain evidence="1 2">NL-1719</strain>
    </source>
</reference>
<evidence type="ECO:0000313" key="2">
    <source>
        <dbReference type="Proteomes" id="UP000308600"/>
    </source>
</evidence>
<evidence type="ECO:0000313" key="1">
    <source>
        <dbReference type="EMBL" id="TFK69630.1"/>
    </source>
</evidence>
<gene>
    <name evidence="1" type="ORF">BDN72DRAFT_594888</name>
</gene>
<accession>A0ACD3AV65</accession>
<proteinExistence type="predicted"/>
<dbReference type="EMBL" id="ML208327">
    <property type="protein sequence ID" value="TFK69630.1"/>
    <property type="molecule type" value="Genomic_DNA"/>
</dbReference>
<protein>
    <submittedName>
        <fullName evidence="1">Uncharacterized protein</fullName>
    </submittedName>
</protein>
<organism evidence="1 2">
    <name type="scientific">Pluteus cervinus</name>
    <dbReference type="NCBI Taxonomy" id="181527"/>
    <lineage>
        <taxon>Eukaryota</taxon>
        <taxon>Fungi</taxon>
        <taxon>Dikarya</taxon>
        <taxon>Basidiomycota</taxon>
        <taxon>Agaricomycotina</taxon>
        <taxon>Agaricomycetes</taxon>
        <taxon>Agaricomycetidae</taxon>
        <taxon>Agaricales</taxon>
        <taxon>Pluteineae</taxon>
        <taxon>Pluteaceae</taxon>
        <taxon>Pluteus</taxon>
    </lineage>
</organism>
<name>A0ACD3AV65_9AGAR</name>
<keyword evidence="2" id="KW-1185">Reference proteome</keyword>